<evidence type="ECO:0000259" key="1">
    <source>
        <dbReference type="Pfam" id="PF00149"/>
    </source>
</evidence>
<evidence type="ECO:0000313" key="3">
    <source>
        <dbReference type="Proteomes" id="UP000309488"/>
    </source>
</evidence>
<dbReference type="InterPro" id="IPR029052">
    <property type="entry name" value="Metallo-depent_PP-like"/>
</dbReference>
<dbReference type="Proteomes" id="UP000309488">
    <property type="component" value="Unassembled WGS sequence"/>
</dbReference>
<evidence type="ECO:0000313" key="2">
    <source>
        <dbReference type="EMBL" id="TKC08090.1"/>
    </source>
</evidence>
<dbReference type="PANTHER" id="PTHR43143:SF1">
    <property type="entry name" value="SERINE_THREONINE-PROTEIN PHOSPHATASE CPPED1"/>
    <property type="match status" value="1"/>
</dbReference>
<dbReference type="RefSeq" id="WP_136841718.1">
    <property type="nucleotide sequence ID" value="NZ_SWBR01000003.1"/>
</dbReference>
<protein>
    <submittedName>
        <fullName evidence="2">Metallophosphoesterase</fullName>
    </submittedName>
</protein>
<proteinExistence type="predicted"/>
<accession>A0A4U1CKC0</accession>
<keyword evidence="3" id="KW-1185">Reference proteome</keyword>
<dbReference type="InterPro" id="IPR004843">
    <property type="entry name" value="Calcineurin-like_PHP"/>
</dbReference>
<dbReference type="InterPro" id="IPR051918">
    <property type="entry name" value="STPP_CPPED1"/>
</dbReference>
<dbReference type="GO" id="GO:0016787">
    <property type="term" value="F:hydrolase activity"/>
    <property type="evidence" value="ECO:0007669"/>
    <property type="project" value="InterPro"/>
</dbReference>
<dbReference type="SUPFAM" id="SSF56300">
    <property type="entry name" value="Metallo-dependent phosphatases"/>
    <property type="match status" value="1"/>
</dbReference>
<dbReference type="PANTHER" id="PTHR43143">
    <property type="entry name" value="METALLOPHOSPHOESTERASE, CALCINEURIN SUPERFAMILY"/>
    <property type="match status" value="1"/>
</dbReference>
<dbReference type="Pfam" id="PF00149">
    <property type="entry name" value="Metallophos"/>
    <property type="match status" value="1"/>
</dbReference>
<dbReference type="EMBL" id="SWBR01000003">
    <property type="protein sequence ID" value="TKC08090.1"/>
    <property type="molecule type" value="Genomic_DNA"/>
</dbReference>
<comment type="caution">
    <text evidence="2">The sequence shown here is derived from an EMBL/GenBank/DDBJ whole genome shotgun (WGS) entry which is preliminary data.</text>
</comment>
<sequence length="281" mass="31937">MADRRFFIKGSIAGLALVGLNSISRAVETTSELNNKDNKEKKKLRFALVSDGHYGQPGTEYKKFHKEMVQWLNQAHDSNPLDFVIINGDLVHDRPELLQEVKKDYYDQLKVPFYALPGNHDHADTALWKSVFGYEDNYSFEKNGVGFVLANTSNSKGTYLCPDNLFMKRELEKVSKLKTVFVVLHIPPHLWVPENPFVECAETIKLLHSYTNVKAVFHGHDHSLDSVFYTGKLPHFFDAHIGGNWGTGYRGYRIVEIDQADSISTFQVNASGNPLLNQTKF</sequence>
<name>A0A4U1CKC0_9SPHI</name>
<dbReference type="AlphaFoldDB" id="A0A4U1CKC0"/>
<feature type="domain" description="Calcineurin-like phosphoesterase" evidence="1">
    <location>
        <begin position="44"/>
        <end position="223"/>
    </location>
</feature>
<organism evidence="2 3">
    <name type="scientific">Pedobacter polaris</name>
    <dbReference type="NCBI Taxonomy" id="2571273"/>
    <lineage>
        <taxon>Bacteria</taxon>
        <taxon>Pseudomonadati</taxon>
        <taxon>Bacteroidota</taxon>
        <taxon>Sphingobacteriia</taxon>
        <taxon>Sphingobacteriales</taxon>
        <taxon>Sphingobacteriaceae</taxon>
        <taxon>Pedobacter</taxon>
    </lineage>
</organism>
<reference evidence="2 3" key="1">
    <citation type="submission" date="2019-04" db="EMBL/GenBank/DDBJ databases">
        <title>Pedobacter sp. RP-3-22 sp. nov., isolated from Arctic soil.</title>
        <authorList>
            <person name="Dahal R.H."/>
            <person name="Kim D.-U."/>
        </authorList>
    </citation>
    <scope>NUCLEOTIDE SEQUENCE [LARGE SCALE GENOMIC DNA]</scope>
    <source>
        <strain evidence="2 3">RP-3-22</strain>
    </source>
</reference>
<gene>
    <name evidence="2" type="ORF">FA048_13090</name>
</gene>
<dbReference type="OrthoDB" id="9816081at2"/>
<dbReference type="Gene3D" id="3.60.21.10">
    <property type="match status" value="1"/>
</dbReference>